<dbReference type="AlphaFoldDB" id="A0A1C9JB40"/>
<dbReference type="Pfam" id="PF01000">
    <property type="entry name" value="RNA_pol_A_bac"/>
    <property type="match status" value="1"/>
</dbReference>
<sequence>MHNSKFYCISSRVEESGKLYGCFKIGPFLEQHSLTFANALRRTLLVDSSTLCFAIQIYGIEHEFSTLPGIRESVLDIMANLEALSFQITQPLTKPKIAFLNFSGPGILQAQHIHLPSGLKCVQPSQYIATVEVDGNLMFKLLFSPKWLSHRSQFNVSQTVTKVNYTLKSGLIFFEVWTNGSIHPQTAILNAINTLLLEIFPYSQKISKFGFLAKKSLNEKLLNLEMSNFYLNLETYLFFKKKKIHRIIDLLNFVKQHKLPVFAEEFYNFLSITNLKGHS</sequence>
<dbReference type="SMART" id="SM00662">
    <property type="entry name" value="RPOLD"/>
    <property type="match status" value="1"/>
</dbReference>
<gene>
    <name evidence="5" type="primary">rpoA</name>
</gene>
<dbReference type="GO" id="GO:0046983">
    <property type="term" value="F:protein dimerization activity"/>
    <property type="evidence" value="ECO:0007669"/>
    <property type="project" value="InterPro"/>
</dbReference>
<dbReference type="InterPro" id="IPR011263">
    <property type="entry name" value="DNA-dir_RNA_pol_RpoA/D/Rpb3"/>
</dbReference>
<dbReference type="Pfam" id="PF01193">
    <property type="entry name" value="RNA_pol_L"/>
    <property type="match status" value="1"/>
</dbReference>
<geneLocation type="chloroplast" evidence="5"/>
<evidence type="ECO:0000256" key="2">
    <source>
        <dbReference type="ARBA" id="ARBA00023163"/>
    </source>
</evidence>
<dbReference type="InterPro" id="IPR011262">
    <property type="entry name" value="DNA-dir_RNA_pol_insert"/>
</dbReference>
<keyword evidence="5" id="KW-0934">Plastid</keyword>
<dbReference type="GO" id="GO:0000428">
    <property type="term" value="C:DNA-directed RNA polymerase complex"/>
    <property type="evidence" value="ECO:0007669"/>
    <property type="project" value="UniProtKB-KW"/>
</dbReference>
<organism evidence="5">
    <name type="scientific">Halimeda discoidea</name>
    <dbReference type="NCBI Taxonomy" id="118222"/>
    <lineage>
        <taxon>Eukaryota</taxon>
        <taxon>Viridiplantae</taxon>
        <taxon>Chlorophyta</taxon>
        <taxon>core chlorophytes</taxon>
        <taxon>Ulvophyceae</taxon>
        <taxon>TCBD clade</taxon>
        <taxon>Bryopsidales</taxon>
        <taxon>Halimedineae</taxon>
        <taxon>Halimedaceae</taxon>
        <taxon>Halimedeae</taxon>
        <taxon>Halimeda</taxon>
    </lineage>
</organism>
<dbReference type="InterPro" id="IPR036603">
    <property type="entry name" value="RBP11-like"/>
</dbReference>
<dbReference type="InterPro" id="IPR036643">
    <property type="entry name" value="RNApol_insert_sf"/>
</dbReference>
<dbReference type="GO" id="GO:0003899">
    <property type="term" value="F:DNA-directed RNA polymerase activity"/>
    <property type="evidence" value="ECO:0007669"/>
    <property type="project" value="InterPro"/>
</dbReference>
<name>A0A1C9JB40_9CHLO</name>
<dbReference type="Gene3D" id="3.30.1360.10">
    <property type="entry name" value="RNA polymerase, RBP11-like subunit"/>
    <property type="match status" value="2"/>
</dbReference>
<dbReference type="GO" id="GO:0006351">
    <property type="term" value="P:DNA-templated transcription"/>
    <property type="evidence" value="ECO:0007669"/>
    <property type="project" value="InterPro"/>
</dbReference>
<protein>
    <recommendedName>
        <fullName evidence="3">Plastid-encoded RNA polymerase subunit alpha</fullName>
    </recommendedName>
</protein>
<reference evidence="5" key="2">
    <citation type="submission" date="2016-08" db="EMBL/GenBank/DDBJ databases">
        <authorList>
            <person name="Seilhamer J.J."/>
        </authorList>
    </citation>
    <scope>NUCLEOTIDE SEQUENCE</scope>
</reference>
<evidence type="ECO:0000313" key="5">
    <source>
        <dbReference type="EMBL" id="AOP19064.1"/>
    </source>
</evidence>
<evidence type="ECO:0000259" key="4">
    <source>
        <dbReference type="SMART" id="SM00662"/>
    </source>
</evidence>
<dbReference type="Gene3D" id="2.170.120.12">
    <property type="entry name" value="DNA-directed RNA polymerase, insert domain"/>
    <property type="match status" value="1"/>
</dbReference>
<dbReference type="SUPFAM" id="SSF55257">
    <property type="entry name" value="RBP11-like subunits of RNA polymerase"/>
    <property type="match status" value="1"/>
</dbReference>
<dbReference type="EMBL" id="KX808496">
    <property type="protein sequence ID" value="AOP19064.1"/>
    <property type="molecule type" value="Genomic_DNA"/>
</dbReference>
<evidence type="ECO:0000256" key="1">
    <source>
        <dbReference type="ARBA" id="ARBA00022478"/>
    </source>
</evidence>
<proteinExistence type="predicted"/>
<keyword evidence="1" id="KW-0240">DNA-directed RNA polymerase</keyword>
<reference evidence="5" key="1">
    <citation type="journal article" date="2016" name="Genome Biol. Evol.">
        <title>Evolutionary Dynamics of Chloroplast Genomes in Low Light: A Case Study of the Endolithic Green Alga Ostreobium quekettii.</title>
        <authorList>
            <person name="R Marcelino V."/>
            <person name="Cremen M.C."/>
            <person name="Jackson C.J."/>
            <person name="Larkum A.A."/>
            <person name="Verbruggen H."/>
        </authorList>
    </citation>
    <scope>NUCLEOTIDE SEQUENCE</scope>
</reference>
<keyword evidence="2" id="KW-0804">Transcription</keyword>
<evidence type="ECO:0000256" key="3">
    <source>
        <dbReference type="ARBA" id="ARBA00031776"/>
    </source>
</evidence>
<feature type="domain" description="DNA-directed RNA polymerase RpoA/D/Rpb3-type" evidence="4">
    <location>
        <begin position="20"/>
        <end position="203"/>
    </location>
</feature>
<keyword evidence="5" id="KW-0150">Chloroplast</keyword>
<accession>A0A1C9JB40</accession>
<dbReference type="SUPFAM" id="SSF56553">
    <property type="entry name" value="Insert subdomain of RNA polymerase alpha subunit"/>
    <property type="match status" value="1"/>
</dbReference>